<keyword evidence="2" id="KW-1185">Reference proteome</keyword>
<accession>A0AAE0FEC6</accession>
<comment type="caution">
    <text evidence="1">The sequence shown here is derived from an EMBL/GenBank/DDBJ whole genome shotgun (WGS) entry which is preliminary data.</text>
</comment>
<evidence type="ECO:0000313" key="1">
    <source>
        <dbReference type="EMBL" id="KAK3257796.1"/>
    </source>
</evidence>
<dbReference type="EMBL" id="LGRX02020099">
    <property type="protein sequence ID" value="KAK3257796.1"/>
    <property type="molecule type" value="Genomic_DNA"/>
</dbReference>
<proteinExistence type="predicted"/>
<reference evidence="1 2" key="1">
    <citation type="journal article" date="2015" name="Genome Biol. Evol.">
        <title>Comparative Genomics of a Bacterivorous Green Alga Reveals Evolutionary Causalities and Consequences of Phago-Mixotrophic Mode of Nutrition.</title>
        <authorList>
            <person name="Burns J.A."/>
            <person name="Paasch A."/>
            <person name="Narechania A."/>
            <person name="Kim E."/>
        </authorList>
    </citation>
    <scope>NUCLEOTIDE SEQUENCE [LARGE SCALE GENOMIC DNA]</scope>
    <source>
        <strain evidence="1 2">PLY_AMNH</strain>
    </source>
</reference>
<gene>
    <name evidence="1" type="ORF">CYMTET_33128</name>
</gene>
<sequence length="168" mass="18001">MGIVWIRLAVELQSVTEVDEKTPLTMVPLYASSDETLLSSCPPNMMMKVGMPPHMIKSSLLKAMDQVDFVGYVANPEYQRGASAGEGTPLLHRRDSRASEQSARRRALQGGTPRMHPSVRAALLVAGLCGVAHRCRAKSQAQPRGAITGGGRCVGRTSAHSACANRGF</sequence>
<dbReference type="Proteomes" id="UP001190700">
    <property type="component" value="Unassembled WGS sequence"/>
</dbReference>
<dbReference type="AlphaFoldDB" id="A0AAE0FEC6"/>
<name>A0AAE0FEC6_9CHLO</name>
<evidence type="ECO:0000313" key="2">
    <source>
        <dbReference type="Proteomes" id="UP001190700"/>
    </source>
</evidence>
<protein>
    <submittedName>
        <fullName evidence="1">Uncharacterized protein</fullName>
    </submittedName>
</protein>
<organism evidence="1 2">
    <name type="scientific">Cymbomonas tetramitiformis</name>
    <dbReference type="NCBI Taxonomy" id="36881"/>
    <lineage>
        <taxon>Eukaryota</taxon>
        <taxon>Viridiplantae</taxon>
        <taxon>Chlorophyta</taxon>
        <taxon>Pyramimonadophyceae</taxon>
        <taxon>Pyramimonadales</taxon>
        <taxon>Pyramimonadaceae</taxon>
        <taxon>Cymbomonas</taxon>
    </lineage>
</organism>